<dbReference type="Pfam" id="PF04420">
    <property type="entry name" value="CHD5"/>
    <property type="match status" value="1"/>
</dbReference>
<comment type="subcellular location">
    <subcellularLocation>
        <location evidence="1">Endoplasmic reticulum membrane</location>
    </subcellularLocation>
</comment>
<keyword evidence="5 7" id="KW-1133">Transmembrane helix</keyword>
<dbReference type="GO" id="GO:0005789">
    <property type="term" value="C:endoplasmic reticulum membrane"/>
    <property type="evidence" value="ECO:0007669"/>
    <property type="project" value="UniProtKB-SubCell"/>
</dbReference>
<dbReference type="GO" id="GO:0043529">
    <property type="term" value="C:GET complex"/>
    <property type="evidence" value="ECO:0007669"/>
    <property type="project" value="TreeGrafter"/>
</dbReference>
<comment type="similarity">
    <text evidence="2">Belongs to the WRB/GET1 family.</text>
</comment>
<dbReference type="GO" id="GO:0071816">
    <property type="term" value="P:tail-anchored membrane protein insertion into ER membrane"/>
    <property type="evidence" value="ECO:0007669"/>
    <property type="project" value="InterPro"/>
</dbReference>
<sequence length="171" mass="19301">MMPMMLRPFGSKITRFKAHHFILLVLTLLCVVVEVLLHVLQTRGSRPTQAELALQRQHAVLAVQAKKLNSVDMFVEHSKLVRQMNTIKKQEQTLAVERLAHAAVPRYFGYIQPVLLAIVVVVFWSSPLVVFPPGRLMPVERLVAMPFFPAGSVSAGGWWLICRRVLGKVLK</sequence>
<evidence type="ECO:0000256" key="4">
    <source>
        <dbReference type="ARBA" id="ARBA00022824"/>
    </source>
</evidence>
<dbReference type="AlphaFoldDB" id="A0A3R7B577"/>
<keyword evidence="4" id="KW-0256">Endoplasmic reticulum</keyword>
<reference evidence="10 11" key="1">
    <citation type="submission" date="2018-08" db="EMBL/GenBank/DDBJ databases">
        <title>Aphanomyces genome sequencing and annotation.</title>
        <authorList>
            <person name="Minardi D."/>
            <person name="Oidtmann B."/>
            <person name="Van Der Giezen M."/>
            <person name="Studholme D.J."/>
        </authorList>
    </citation>
    <scope>NUCLEOTIDE SEQUENCE [LARGE SCALE GENOMIC DNA]</scope>
    <source>
        <strain evidence="9 10">Da</strain>
        <strain evidence="8 11">Sv</strain>
    </source>
</reference>
<proteinExistence type="inferred from homology"/>
<evidence type="ECO:0000313" key="10">
    <source>
        <dbReference type="Proteomes" id="UP000285430"/>
    </source>
</evidence>
<comment type="caution">
    <text evidence="9">The sequence shown here is derived from an EMBL/GenBank/DDBJ whole genome shotgun (WGS) entry which is preliminary data.</text>
</comment>
<evidence type="ECO:0000313" key="9">
    <source>
        <dbReference type="EMBL" id="RHZ18775.1"/>
    </source>
</evidence>
<evidence type="ECO:0000313" key="8">
    <source>
        <dbReference type="EMBL" id="RHY91461.1"/>
    </source>
</evidence>
<dbReference type="PANTHER" id="PTHR42650:SF1">
    <property type="entry name" value="GUIDED ENTRY OF TAIL-ANCHORED PROTEINS FACTOR 1"/>
    <property type="match status" value="1"/>
</dbReference>
<evidence type="ECO:0000256" key="2">
    <source>
        <dbReference type="ARBA" id="ARBA00010799"/>
    </source>
</evidence>
<keyword evidence="6 7" id="KW-0472">Membrane</keyword>
<evidence type="ECO:0008006" key="12">
    <source>
        <dbReference type="Google" id="ProtNLM"/>
    </source>
</evidence>
<name>A0A3R7B577_APHAT</name>
<gene>
    <name evidence="8" type="ORF">DYB35_004192</name>
    <name evidence="9" type="ORF">DYB37_004222</name>
</gene>
<feature type="transmembrane region" description="Helical" evidence="7">
    <location>
        <begin position="107"/>
        <end position="130"/>
    </location>
</feature>
<evidence type="ECO:0000313" key="11">
    <source>
        <dbReference type="Proteomes" id="UP000285712"/>
    </source>
</evidence>
<protein>
    <recommendedName>
        <fullName evidence="12">Tail-anchored protein insertion receptor WRB</fullName>
    </recommendedName>
</protein>
<evidence type="ECO:0000256" key="7">
    <source>
        <dbReference type="SAM" id="Phobius"/>
    </source>
</evidence>
<dbReference type="InterPro" id="IPR028945">
    <property type="entry name" value="Get1"/>
</dbReference>
<dbReference type="PANTHER" id="PTHR42650">
    <property type="entry name" value="TAIL-ANCHORED PROTEIN INSERTION RECEPTOR WRB"/>
    <property type="match status" value="1"/>
</dbReference>
<evidence type="ECO:0000256" key="6">
    <source>
        <dbReference type="ARBA" id="ARBA00023136"/>
    </source>
</evidence>
<dbReference type="Proteomes" id="UP000285712">
    <property type="component" value="Unassembled WGS sequence"/>
</dbReference>
<dbReference type="Proteomes" id="UP000285430">
    <property type="component" value="Unassembled WGS sequence"/>
</dbReference>
<dbReference type="VEuPathDB" id="FungiDB:H257_14027"/>
<evidence type="ECO:0000256" key="5">
    <source>
        <dbReference type="ARBA" id="ARBA00022989"/>
    </source>
</evidence>
<keyword evidence="3 7" id="KW-0812">Transmembrane</keyword>
<feature type="transmembrane region" description="Helical" evidence="7">
    <location>
        <begin position="142"/>
        <end position="161"/>
    </location>
</feature>
<dbReference type="EMBL" id="QUTG01003467">
    <property type="protein sequence ID" value="RHY91461.1"/>
    <property type="molecule type" value="Genomic_DNA"/>
</dbReference>
<evidence type="ECO:0000256" key="3">
    <source>
        <dbReference type="ARBA" id="ARBA00022692"/>
    </source>
</evidence>
<evidence type="ECO:0000256" key="1">
    <source>
        <dbReference type="ARBA" id="ARBA00004586"/>
    </source>
</evidence>
<organism evidence="9 10">
    <name type="scientific">Aphanomyces astaci</name>
    <name type="common">Crayfish plague agent</name>
    <dbReference type="NCBI Taxonomy" id="112090"/>
    <lineage>
        <taxon>Eukaryota</taxon>
        <taxon>Sar</taxon>
        <taxon>Stramenopiles</taxon>
        <taxon>Oomycota</taxon>
        <taxon>Saprolegniomycetes</taxon>
        <taxon>Saprolegniales</taxon>
        <taxon>Verrucalvaceae</taxon>
        <taxon>Aphanomyces</taxon>
    </lineage>
</organism>
<dbReference type="GO" id="GO:0043495">
    <property type="term" value="F:protein-membrane adaptor activity"/>
    <property type="evidence" value="ECO:0007669"/>
    <property type="project" value="TreeGrafter"/>
</dbReference>
<accession>A0A3R7B577</accession>
<dbReference type="EMBL" id="QUTH01003530">
    <property type="protein sequence ID" value="RHZ18775.1"/>
    <property type="molecule type" value="Genomic_DNA"/>
</dbReference>